<dbReference type="GO" id="GO:0000271">
    <property type="term" value="P:polysaccharide biosynthetic process"/>
    <property type="evidence" value="ECO:0007669"/>
    <property type="project" value="TreeGrafter"/>
</dbReference>
<keyword evidence="2" id="KW-0032">Aminotransferase</keyword>
<gene>
    <name evidence="2" type="ORF">Satyrvirus34_12</name>
</gene>
<dbReference type="Gene3D" id="3.40.640.10">
    <property type="entry name" value="Type I PLP-dependent aspartate aminotransferase-like (Major domain)"/>
    <property type="match status" value="1"/>
</dbReference>
<feature type="transmembrane region" description="Helical" evidence="1">
    <location>
        <begin position="58"/>
        <end position="78"/>
    </location>
</feature>
<proteinExistence type="predicted"/>
<name>A0A3G5AEX1_9VIRU</name>
<dbReference type="PANTHER" id="PTHR30244:SF34">
    <property type="entry name" value="DTDP-4-AMINO-4,6-DIDEOXYGALACTOSE TRANSAMINASE"/>
    <property type="match status" value="1"/>
</dbReference>
<dbReference type="GO" id="GO:0030170">
    <property type="term" value="F:pyridoxal phosphate binding"/>
    <property type="evidence" value="ECO:0007669"/>
    <property type="project" value="TreeGrafter"/>
</dbReference>
<dbReference type="SUPFAM" id="SSF53383">
    <property type="entry name" value="PLP-dependent transferases"/>
    <property type="match status" value="1"/>
</dbReference>
<dbReference type="InterPro" id="IPR015424">
    <property type="entry name" value="PyrdxlP-dep_Trfase"/>
</dbReference>
<evidence type="ECO:0000313" key="2">
    <source>
        <dbReference type="EMBL" id="AYV85732.1"/>
    </source>
</evidence>
<reference evidence="2" key="1">
    <citation type="submission" date="2018-10" db="EMBL/GenBank/DDBJ databases">
        <title>Hidden diversity of soil giant viruses.</title>
        <authorList>
            <person name="Schulz F."/>
            <person name="Alteio L."/>
            <person name="Goudeau D."/>
            <person name="Ryan E.M."/>
            <person name="Malmstrom R.R."/>
            <person name="Blanchard J."/>
            <person name="Woyke T."/>
        </authorList>
    </citation>
    <scope>NUCLEOTIDE SEQUENCE</scope>
    <source>
        <strain evidence="2">SAV1</strain>
    </source>
</reference>
<keyword evidence="2" id="KW-0808">Transferase</keyword>
<organism evidence="2">
    <name type="scientific">Satyrvirus sp</name>
    <dbReference type="NCBI Taxonomy" id="2487771"/>
    <lineage>
        <taxon>Viruses</taxon>
        <taxon>Varidnaviria</taxon>
        <taxon>Bamfordvirae</taxon>
        <taxon>Nucleocytoviricota</taxon>
        <taxon>Megaviricetes</taxon>
        <taxon>Imitervirales</taxon>
        <taxon>Mimiviridae</taxon>
        <taxon>Megamimivirinae</taxon>
    </lineage>
</organism>
<keyword evidence="1" id="KW-0812">Transmembrane</keyword>
<dbReference type="InterPro" id="IPR015421">
    <property type="entry name" value="PyrdxlP-dep_Trfase_major"/>
</dbReference>
<dbReference type="PANTHER" id="PTHR30244">
    <property type="entry name" value="TRANSAMINASE"/>
    <property type="match status" value="1"/>
</dbReference>
<keyword evidence="1" id="KW-0472">Membrane</keyword>
<keyword evidence="1" id="KW-1133">Transmembrane helix</keyword>
<dbReference type="InterPro" id="IPR000653">
    <property type="entry name" value="DegT/StrS_aminotransferase"/>
</dbReference>
<sequence length="359" mass="41305">MSNKSIKWVNNKSINHEIVNSLLQKCIIANHFANFGPNTSILENEIKNKLKINPEKEIIAVVNAACGINALIAALCLYHNRKLKFAVQNFTFPCSAQGLLSDSLIIDLDENMNISLEMLEKNKDEYDGMLITNCFGSCTDIDIYTNFCHKNNKILLFDNAASPYTIYHGSNINNYGDGCVVSFHHTKPIGFGEGGCIIVDHYLKDFVRKIINFGYTPADRYNYSMYASNYKISEISAIYIIQWLTNFDKILMHHTKLLNYFREQIYQKKIPVKLFNSYHDTTEPHLFSTIPIIFEHEIGLDYFTKNSIDAKKYYYPLKIGNNKSVSKYLFDHIICLPLTLDMDETDIDNLINIIDKVHK</sequence>
<evidence type="ECO:0000256" key="1">
    <source>
        <dbReference type="SAM" id="Phobius"/>
    </source>
</evidence>
<dbReference type="Pfam" id="PF01041">
    <property type="entry name" value="DegT_DnrJ_EryC1"/>
    <property type="match status" value="1"/>
</dbReference>
<accession>A0A3G5AEX1</accession>
<protein>
    <submittedName>
        <fullName evidence="2">Aminotransferase</fullName>
    </submittedName>
</protein>
<dbReference type="GO" id="GO:0008483">
    <property type="term" value="F:transaminase activity"/>
    <property type="evidence" value="ECO:0007669"/>
    <property type="project" value="UniProtKB-KW"/>
</dbReference>
<dbReference type="EMBL" id="MK072470">
    <property type="protein sequence ID" value="AYV85732.1"/>
    <property type="molecule type" value="Genomic_DNA"/>
</dbReference>